<name>C4GJG1_9NEIS</name>
<dbReference type="AlphaFoldDB" id="C4GJG1"/>
<dbReference type="STRING" id="629741.GCWU000324_02184"/>
<gene>
    <name evidence="1" type="ORF">GCWU000324_02184</name>
</gene>
<accession>C4GJG1</accession>
<dbReference type="EMBL" id="ACJW02000003">
    <property type="protein sequence ID" value="EEP67933.1"/>
    <property type="molecule type" value="Genomic_DNA"/>
</dbReference>
<evidence type="ECO:0000313" key="2">
    <source>
        <dbReference type="Proteomes" id="UP000003009"/>
    </source>
</evidence>
<reference evidence="1" key="1">
    <citation type="submission" date="2009-04" db="EMBL/GenBank/DDBJ databases">
        <authorList>
            <person name="Weinstock G."/>
            <person name="Sodergren E."/>
            <person name="Clifton S."/>
            <person name="Fulton L."/>
            <person name="Fulton B."/>
            <person name="Courtney L."/>
            <person name="Fronick C."/>
            <person name="Harrison M."/>
            <person name="Strong C."/>
            <person name="Farmer C."/>
            <person name="Delahaunty K."/>
            <person name="Markovic C."/>
            <person name="Hall O."/>
            <person name="Minx P."/>
            <person name="Tomlinson C."/>
            <person name="Mitreva M."/>
            <person name="Nelson J."/>
            <person name="Hou S."/>
            <person name="Wollam A."/>
            <person name="Pepin K.H."/>
            <person name="Johnson M."/>
            <person name="Bhonagiri V."/>
            <person name="Nash W.E."/>
            <person name="Warren W."/>
            <person name="Chinwalla A."/>
            <person name="Mardis E.R."/>
            <person name="Wilson R.K."/>
        </authorList>
    </citation>
    <scope>NUCLEOTIDE SEQUENCE [LARGE SCALE GENOMIC DNA]</scope>
    <source>
        <strain evidence="1">ATCC 51147</strain>
    </source>
</reference>
<protein>
    <submittedName>
        <fullName evidence="1">Uncharacterized protein</fullName>
    </submittedName>
</protein>
<proteinExistence type="predicted"/>
<dbReference type="HOGENOM" id="CLU_3026242_0_0_4"/>
<comment type="caution">
    <text evidence="1">The sequence shown here is derived from an EMBL/GenBank/DDBJ whole genome shotgun (WGS) entry which is preliminary data.</text>
</comment>
<evidence type="ECO:0000313" key="1">
    <source>
        <dbReference type="EMBL" id="EEP67933.1"/>
    </source>
</evidence>
<dbReference type="Proteomes" id="UP000003009">
    <property type="component" value="Unassembled WGS sequence"/>
</dbReference>
<sequence>MFNEGKSSRADSECKFSFFGEAKKVSAPLARSAWLKPHPKPTTKQQPFSGCLTIL</sequence>
<keyword evidence="2" id="KW-1185">Reference proteome</keyword>
<organism evidence="1 2">
    <name type="scientific">Kingella oralis ATCC 51147</name>
    <dbReference type="NCBI Taxonomy" id="629741"/>
    <lineage>
        <taxon>Bacteria</taxon>
        <taxon>Pseudomonadati</taxon>
        <taxon>Pseudomonadota</taxon>
        <taxon>Betaproteobacteria</taxon>
        <taxon>Neisseriales</taxon>
        <taxon>Neisseriaceae</taxon>
        <taxon>Kingella</taxon>
    </lineage>
</organism>